<dbReference type="EMBL" id="DSLG01000008">
    <property type="protein sequence ID" value="HEA87734.1"/>
    <property type="molecule type" value="Genomic_DNA"/>
</dbReference>
<dbReference type="InterPro" id="IPR015422">
    <property type="entry name" value="PyrdxlP-dep_Trfase_small"/>
</dbReference>
<gene>
    <name evidence="10" type="ORF">ENP94_07000</name>
    <name evidence="11" type="ORF">ENS16_02650</name>
</gene>
<feature type="domain" description="Aminotransferase class V" evidence="9">
    <location>
        <begin position="6"/>
        <end position="368"/>
    </location>
</feature>
<dbReference type="EMBL" id="DSTU01000004">
    <property type="protein sequence ID" value="HFJ53573.1"/>
    <property type="molecule type" value="Genomic_DNA"/>
</dbReference>
<protein>
    <submittedName>
        <fullName evidence="11">Cysteine desulfurase</fullName>
    </submittedName>
</protein>
<evidence type="ECO:0000256" key="8">
    <source>
        <dbReference type="ARBA" id="ARBA00050776"/>
    </source>
</evidence>
<dbReference type="InterPro" id="IPR015424">
    <property type="entry name" value="PyrdxlP-dep_Trfase"/>
</dbReference>
<dbReference type="GO" id="GO:0031071">
    <property type="term" value="F:cysteine desulfurase activity"/>
    <property type="evidence" value="ECO:0007669"/>
    <property type="project" value="UniProtKB-EC"/>
</dbReference>
<dbReference type="FunFam" id="3.40.640.10:FF:000084">
    <property type="entry name" value="IscS-like cysteine desulfurase"/>
    <property type="match status" value="1"/>
</dbReference>
<dbReference type="InterPro" id="IPR015421">
    <property type="entry name" value="PyrdxlP-dep_Trfase_major"/>
</dbReference>
<evidence type="ECO:0000256" key="6">
    <source>
        <dbReference type="ARBA" id="ARBA00023004"/>
    </source>
</evidence>
<evidence type="ECO:0000256" key="5">
    <source>
        <dbReference type="ARBA" id="ARBA00022898"/>
    </source>
</evidence>
<dbReference type="InterPro" id="IPR016454">
    <property type="entry name" value="Cysteine_dSase"/>
</dbReference>
<keyword evidence="6" id="KW-0408">Iron</keyword>
<dbReference type="PANTHER" id="PTHR11601:SF34">
    <property type="entry name" value="CYSTEINE DESULFURASE"/>
    <property type="match status" value="1"/>
</dbReference>
<dbReference type="GO" id="GO:0051536">
    <property type="term" value="F:iron-sulfur cluster binding"/>
    <property type="evidence" value="ECO:0007669"/>
    <property type="project" value="UniProtKB-KW"/>
</dbReference>
<dbReference type="InterPro" id="IPR000192">
    <property type="entry name" value="Aminotrans_V_dom"/>
</dbReference>
<evidence type="ECO:0000256" key="7">
    <source>
        <dbReference type="ARBA" id="ARBA00023014"/>
    </source>
</evidence>
<dbReference type="AlphaFoldDB" id="A0A7C3EYY6"/>
<keyword evidence="7" id="KW-0411">Iron-sulfur</keyword>
<evidence type="ECO:0000256" key="4">
    <source>
        <dbReference type="ARBA" id="ARBA00022723"/>
    </source>
</evidence>
<dbReference type="PIRSF" id="PIRSF005572">
    <property type="entry name" value="NifS"/>
    <property type="match status" value="1"/>
</dbReference>
<comment type="caution">
    <text evidence="11">The sequence shown here is derived from an EMBL/GenBank/DDBJ whole genome shotgun (WGS) entry which is preliminary data.</text>
</comment>
<evidence type="ECO:0000256" key="2">
    <source>
        <dbReference type="ARBA" id="ARBA00006490"/>
    </source>
</evidence>
<name>A0A7C3EYY6_UNCW3</name>
<comment type="similarity">
    <text evidence="2">Belongs to the class-V pyridoxal-phosphate-dependent aminotransferase family. NifS/IscS subfamily.</text>
</comment>
<keyword evidence="4" id="KW-0479">Metal-binding</keyword>
<evidence type="ECO:0000256" key="3">
    <source>
        <dbReference type="ARBA" id="ARBA00022679"/>
    </source>
</evidence>
<evidence type="ECO:0000259" key="9">
    <source>
        <dbReference type="Pfam" id="PF00266"/>
    </source>
</evidence>
<reference evidence="11" key="1">
    <citation type="journal article" date="2020" name="mSystems">
        <title>Genome- and Community-Level Interaction Insights into Carbon Utilization and Element Cycling Functions of Hydrothermarchaeota in Hydrothermal Sediment.</title>
        <authorList>
            <person name="Zhou Z."/>
            <person name="Liu Y."/>
            <person name="Xu W."/>
            <person name="Pan J."/>
            <person name="Luo Z.H."/>
            <person name="Li M."/>
        </authorList>
    </citation>
    <scope>NUCLEOTIDE SEQUENCE [LARGE SCALE GENOMIC DNA]</scope>
    <source>
        <strain evidence="10">SpSt-265</strain>
        <strain evidence="11">SpSt-465</strain>
    </source>
</reference>
<evidence type="ECO:0000313" key="10">
    <source>
        <dbReference type="EMBL" id="HEA87734.1"/>
    </source>
</evidence>
<dbReference type="SUPFAM" id="SSF53383">
    <property type="entry name" value="PLP-dependent transferases"/>
    <property type="match status" value="1"/>
</dbReference>
<dbReference type="Gene3D" id="3.90.1150.10">
    <property type="entry name" value="Aspartate Aminotransferase, domain 1"/>
    <property type="match status" value="1"/>
</dbReference>
<organism evidence="11">
    <name type="scientific">candidate division WOR-3 bacterium</name>
    <dbReference type="NCBI Taxonomy" id="2052148"/>
    <lineage>
        <taxon>Bacteria</taxon>
        <taxon>Bacteria division WOR-3</taxon>
    </lineage>
</organism>
<keyword evidence="3" id="KW-0808">Transferase</keyword>
<evidence type="ECO:0000256" key="1">
    <source>
        <dbReference type="ARBA" id="ARBA00001933"/>
    </source>
</evidence>
<evidence type="ECO:0000313" key="11">
    <source>
        <dbReference type="EMBL" id="HFJ53573.1"/>
    </source>
</evidence>
<comment type="catalytic activity">
    <reaction evidence="8">
        <text>(sulfur carrier)-H + L-cysteine = (sulfur carrier)-SH + L-alanine</text>
        <dbReference type="Rhea" id="RHEA:43892"/>
        <dbReference type="Rhea" id="RHEA-COMP:14737"/>
        <dbReference type="Rhea" id="RHEA-COMP:14739"/>
        <dbReference type="ChEBI" id="CHEBI:29917"/>
        <dbReference type="ChEBI" id="CHEBI:35235"/>
        <dbReference type="ChEBI" id="CHEBI:57972"/>
        <dbReference type="ChEBI" id="CHEBI:64428"/>
        <dbReference type="EC" id="2.8.1.7"/>
    </reaction>
</comment>
<proteinExistence type="inferred from homology"/>
<dbReference type="PANTHER" id="PTHR11601">
    <property type="entry name" value="CYSTEINE DESULFURYLASE FAMILY MEMBER"/>
    <property type="match status" value="1"/>
</dbReference>
<dbReference type="Pfam" id="PF00266">
    <property type="entry name" value="Aminotran_5"/>
    <property type="match status" value="1"/>
</dbReference>
<comment type="cofactor">
    <cofactor evidence="1">
        <name>pyridoxal 5'-phosphate</name>
        <dbReference type="ChEBI" id="CHEBI:597326"/>
    </cofactor>
</comment>
<accession>A0A7C3EYY6</accession>
<dbReference type="Gene3D" id="3.40.640.10">
    <property type="entry name" value="Type I PLP-dependent aspartate aminotransferase-like (Major domain)"/>
    <property type="match status" value="1"/>
</dbReference>
<sequence length="409" mass="44980">MVMKSVYFDHANSTPVLPEAIAAMHPYLNRHFGNPSSLHRFGDPPRQAIEQARNQVSRLINAAPESIIFTSSATESNNLALKGLAFAHQNRGRHIIVSAIEHISILEQTRTLKRSGFDVTTLKVDQWGRVDPQKLRETIRPDTILVSVMHANYEIGTIQPVEQLAAICRERGVLFHSDGTAAVGRIPVDVTRLEVDAYTFSAQSVYGPKGAAVLYLKPGIRINPLIEGGFQEKGRRAGTENVAAIAGMGRAAEITGEHLSGWRENMNRLSRRLYQELPARVERIIFTGHPIDRLPGVVSMCIEFVEGEALLLSLDDAGIAAASGSACTARTLKASHVLLALGIDHAVAQSSLLLTLGKDNTDEDIDYFLDRLPSIVSRLRSISPLYARYLRGENPYACKTGQNHQHEEN</sequence>
<keyword evidence="5" id="KW-0663">Pyridoxal phosphate</keyword>
<dbReference type="GO" id="GO:0046872">
    <property type="term" value="F:metal ion binding"/>
    <property type="evidence" value="ECO:0007669"/>
    <property type="project" value="UniProtKB-KW"/>
</dbReference>